<proteinExistence type="predicted"/>
<dbReference type="SMART" id="SM00906">
    <property type="entry name" value="Fungal_trans"/>
    <property type="match status" value="1"/>
</dbReference>
<evidence type="ECO:0000256" key="2">
    <source>
        <dbReference type="ARBA" id="ARBA00022723"/>
    </source>
</evidence>
<evidence type="ECO:0000259" key="9">
    <source>
        <dbReference type="PROSITE" id="PS00463"/>
    </source>
</evidence>
<evidence type="ECO:0000256" key="5">
    <source>
        <dbReference type="ARBA" id="ARBA00023163"/>
    </source>
</evidence>
<accession>A0A4V3XIP1</accession>
<keyword evidence="2" id="KW-0479">Metal-binding</keyword>
<dbReference type="AlphaFoldDB" id="A0A4V3XIP1"/>
<feature type="compositionally biased region" description="Basic and acidic residues" evidence="8">
    <location>
        <begin position="1117"/>
        <end position="1126"/>
    </location>
</feature>
<name>A0A4V3XIP1_9APHY</name>
<sequence length="1234" mass="136604">MFSSRSKPRIVPDYQLYADQMFNLGYGIALWQPAPLPYYDKVKIGDVGYVRGGHFHLLFSAGCPLGDRELGRDVPLDFRPLDPLSLSVVSGQPRKPGALATRSIRVIGGETGVSVDIPAVSTSVSATYKFESTTKEGAVLMTKSPTTRNDAQRIQFFRDYILENLRSWVAFANGPTQGHGVAAEEIILVTGCDLTHDFAMIAFSQAGGHLAMGFDAGAANVASLGVSAWGHWRCDFPVFENWGPQDTAIDADSSENSADSASGQDSYKQFVKAGAGPHDLGPGDRDNVDDTSLSFASDSEESSEAVDVSSPASGRNDTWQVTTITTSKFRDPLLAIARYIFERSSAELACVHDMDYAWLLRGRQEENVDVSGIYSLLTLLAPSVSKGIQGDDDMDLTNATSRLSNTNDAMHKVPVGVQHPVGTRSSHDPQFESKTLAKAKVSGACARCKTLKVKCEFSDGDICKRCLAAGNHHCVIPGITSRHLLDQIREQATRIEELMKQLEEANMKANAQTTRALSSASTLVGDYTSDSNTVYDQTLLSPDVMDWIVGARESLQQFGGYINMGGSDSPKTRVLELEEADHLKSPLQFAIQEVNDVKFGYGAGAYTHGGKGKAIHERTKSRNHSEVPVNSYGRGSVVAAMPIDFMARSTFKSTNETYGANKSLSTVDEEEEGTDQDQGLGNEWVEHLFPKRLLNRNEGDQHLLLSNGIVTPNEVESLFTIYWNYMNLSTNLLDPELYTPQATYWRSPFLFTVVCAVASRFYTVRPALYQQAMHYAQLAAGTALIDGRHNVETVQAYTLLMLYPVPCHRWREGRTWIYLGLAIRIAMSLGLDEPNSMKPKNEQHARELLNRTRTWLAVFNFDRSIGSLYGKPPAISNTNYLAVHSDKWWNNSPYNTGFDVHVAAHNAGLRVLADFWSKVHSNSNNPTGLNENLDIAHVASDTDDALARLWETWTSILTRQNVSKDAQYKFRNGLLRLTYSYARLTTLSFGFQYGFAQRTHGTGASESMLWRCTRAAKDVLYAYMDEIATVEHKIYVRHGPDSQSIFVTFASTFLIKLLQPQYAPLVTRDSRIEIRELIGRLISVMQEIAADDRHCPMLYARFLTSLLATSTASVDYDHNEGPKGDAESEAPTPKRAKLDDGSFIERFVGSNPVSASPSPLQASQVDEQRQGTTGGEQDEHWQLPPTPPFHDYDYSSAPLPMEQEFLSSMQSLIDPASVETHDIMHGFQWMHVDP</sequence>
<evidence type="ECO:0000256" key="3">
    <source>
        <dbReference type="ARBA" id="ARBA00023015"/>
    </source>
</evidence>
<dbReference type="InterPro" id="IPR001138">
    <property type="entry name" value="Zn2Cys6_DnaBD"/>
</dbReference>
<evidence type="ECO:0000256" key="7">
    <source>
        <dbReference type="SAM" id="Coils"/>
    </source>
</evidence>
<feature type="coiled-coil region" evidence="7">
    <location>
        <begin position="481"/>
        <end position="515"/>
    </location>
</feature>
<evidence type="ECO:0000256" key="8">
    <source>
        <dbReference type="SAM" id="MobiDB-lite"/>
    </source>
</evidence>
<comment type="caution">
    <text evidence="10">The sequence shown here is derived from an EMBL/GenBank/DDBJ whole genome shotgun (WGS) entry which is preliminary data.</text>
</comment>
<dbReference type="GO" id="GO:0008270">
    <property type="term" value="F:zinc ion binding"/>
    <property type="evidence" value="ECO:0007669"/>
    <property type="project" value="InterPro"/>
</dbReference>
<dbReference type="SMART" id="SM00066">
    <property type="entry name" value="GAL4"/>
    <property type="match status" value="1"/>
</dbReference>
<dbReference type="InterPro" id="IPR036864">
    <property type="entry name" value="Zn2-C6_fun-type_DNA-bd_sf"/>
</dbReference>
<evidence type="ECO:0000256" key="6">
    <source>
        <dbReference type="ARBA" id="ARBA00023242"/>
    </source>
</evidence>
<dbReference type="OrthoDB" id="39175at2759"/>
<evidence type="ECO:0000313" key="11">
    <source>
        <dbReference type="Proteomes" id="UP000308730"/>
    </source>
</evidence>
<feature type="region of interest" description="Disordered" evidence="8">
    <location>
        <begin position="272"/>
        <end position="317"/>
    </location>
</feature>
<dbReference type="Pfam" id="PF04082">
    <property type="entry name" value="Fungal_trans"/>
    <property type="match status" value="1"/>
</dbReference>
<evidence type="ECO:0000256" key="4">
    <source>
        <dbReference type="ARBA" id="ARBA00023125"/>
    </source>
</evidence>
<keyword evidence="4" id="KW-0238">DNA-binding</keyword>
<evidence type="ECO:0000256" key="1">
    <source>
        <dbReference type="ARBA" id="ARBA00004123"/>
    </source>
</evidence>
<dbReference type="EMBL" id="SGPM01000101">
    <property type="protein sequence ID" value="THH29923.1"/>
    <property type="molecule type" value="Genomic_DNA"/>
</dbReference>
<keyword evidence="3" id="KW-0805">Transcription regulation</keyword>
<gene>
    <name evidence="10" type="ORF">EUX98_g4273</name>
</gene>
<keyword evidence="6" id="KW-0539">Nucleus</keyword>
<reference evidence="10 11" key="1">
    <citation type="submission" date="2019-02" db="EMBL/GenBank/DDBJ databases">
        <title>Genome sequencing of the rare red list fungi Antrodiella citrinella (Flaviporus citrinellus).</title>
        <authorList>
            <person name="Buettner E."/>
            <person name="Kellner H."/>
        </authorList>
    </citation>
    <scope>NUCLEOTIDE SEQUENCE [LARGE SCALE GENOMIC DNA]</scope>
    <source>
        <strain evidence="10 11">DSM 108506</strain>
    </source>
</reference>
<evidence type="ECO:0000313" key="10">
    <source>
        <dbReference type="EMBL" id="THH29923.1"/>
    </source>
</evidence>
<organism evidence="10 11">
    <name type="scientific">Antrodiella citrinella</name>
    <dbReference type="NCBI Taxonomy" id="2447956"/>
    <lineage>
        <taxon>Eukaryota</taxon>
        <taxon>Fungi</taxon>
        <taxon>Dikarya</taxon>
        <taxon>Basidiomycota</taxon>
        <taxon>Agaricomycotina</taxon>
        <taxon>Agaricomycetes</taxon>
        <taxon>Polyporales</taxon>
        <taxon>Steccherinaceae</taxon>
        <taxon>Antrodiella</taxon>
    </lineage>
</organism>
<dbReference type="GO" id="GO:0006351">
    <property type="term" value="P:DNA-templated transcription"/>
    <property type="evidence" value="ECO:0007669"/>
    <property type="project" value="InterPro"/>
</dbReference>
<feature type="compositionally biased region" description="Polar residues" evidence="8">
    <location>
        <begin position="1151"/>
        <end position="1165"/>
    </location>
</feature>
<dbReference type="SUPFAM" id="SSF57701">
    <property type="entry name" value="Zn2/Cys6 DNA-binding domain"/>
    <property type="match status" value="1"/>
</dbReference>
<dbReference type="Gene3D" id="4.10.240.10">
    <property type="entry name" value="Zn(2)-C6 fungal-type DNA-binding domain"/>
    <property type="match status" value="1"/>
</dbReference>
<dbReference type="PANTHER" id="PTHR31845:SF17">
    <property type="entry name" value="ZN(II)2CYS6 TRANSCRIPTION FACTOR (EUROFUNG)"/>
    <property type="match status" value="1"/>
</dbReference>
<keyword evidence="7" id="KW-0175">Coiled coil</keyword>
<feature type="region of interest" description="Disordered" evidence="8">
    <location>
        <begin position="1117"/>
        <end position="1137"/>
    </location>
</feature>
<keyword evidence="5" id="KW-0804">Transcription</keyword>
<feature type="domain" description="Zn(2)-C6 fungal-type" evidence="9">
    <location>
        <begin position="444"/>
        <end position="474"/>
    </location>
</feature>
<dbReference type="CDD" id="cd12148">
    <property type="entry name" value="fungal_TF_MHR"/>
    <property type="match status" value="1"/>
</dbReference>
<keyword evidence="11" id="KW-1185">Reference proteome</keyword>
<dbReference type="InterPro" id="IPR051089">
    <property type="entry name" value="prtT"/>
</dbReference>
<dbReference type="GO" id="GO:0000976">
    <property type="term" value="F:transcription cis-regulatory region binding"/>
    <property type="evidence" value="ECO:0007669"/>
    <property type="project" value="TreeGrafter"/>
</dbReference>
<feature type="region of interest" description="Disordered" evidence="8">
    <location>
        <begin position="1149"/>
        <end position="1187"/>
    </location>
</feature>
<dbReference type="InterPro" id="IPR007219">
    <property type="entry name" value="XnlR_reg_dom"/>
</dbReference>
<dbReference type="CDD" id="cd00067">
    <property type="entry name" value="GAL4"/>
    <property type="match status" value="1"/>
</dbReference>
<dbReference type="Proteomes" id="UP000308730">
    <property type="component" value="Unassembled WGS sequence"/>
</dbReference>
<protein>
    <recommendedName>
        <fullName evidence="9">Zn(2)-C6 fungal-type domain-containing protein</fullName>
    </recommendedName>
</protein>
<dbReference type="PANTHER" id="PTHR31845">
    <property type="entry name" value="FINGER DOMAIN PROTEIN, PUTATIVE-RELATED"/>
    <property type="match status" value="1"/>
</dbReference>
<dbReference type="PROSITE" id="PS00463">
    <property type="entry name" value="ZN2_CY6_FUNGAL_1"/>
    <property type="match status" value="1"/>
</dbReference>
<dbReference type="GO" id="GO:0000981">
    <property type="term" value="F:DNA-binding transcription factor activity, RNA polymerase II-specific"/>
    <property type="evidence" value="ECO:0007669"/>
    <property type="project" value="InterPro"/>
</dbReference>
<comment type="subcellular location">
    <subcellularLocation>
        <location evidence="1">Nucleus</location>
    </subcellularLocation>
</comment>
<dbReference type="GO" id="GO:0005634">
    <property type="term" value="C:nucleus"/>
    <property type="evidence" value="ECO:0007669"/>
    <property type="project" value="UniProtKB-SubCell"/>
</dbReference>